<feature type="coiled-coil region" evidence="1">
    <location>
        <begin position="25"/>
        <end position="59"/>
    </location>
</feature>
<dbReference type="Proteomes" id="UP000075321">
    <property type="component" value="Unassembled WGS sequence"/>
</dbReference>
<evidence type="ECO:0000256" key="2">
    <source>
        <dbReference type="SAM" id="MobiDB-lite"/>
    </source>
</evidence>
<keyword evidence="4" id="KW-1185">Reference proteome</keyword>
<evidence type="ECO:0000313" key="3">
    <source>
        <dbReference type="EMBL" id="KYH23952.1"/>
    </source>
</evidence>
<dbReference type="PATRIC" id="fig|1008153.3.peg.4319"/>
<protein>
    <submittedName>
        <fullName evidence="3">Uncharacterized protein</fullName>
    </submittedName>
</protein>
<organism evidence="3 4">
    <name type="scientific">Halalkalicoccus paucihalophilus</name>
    <dbReference type="NCBI Taxonomy" id="1008153"/>
    <lineage>
        <taxon>Archaea</taxon>
        <taxon>Methanobacteriati</taxon>
        <taxon>Methanobacteriota</taxon>
        <taxon>Stenosarchaea group</taxon>
        <taxon>Halobacteria</taxon>
        <taxon>Halobacteriales</taxon>
        <taxon>Halococcaceae</taxon>
        <taxon>Halalkalicoccus</taxon>
    </lineage>
</organism>
<dbReference type="AlphaFoldDB" id="A0A151A8X8"/>
<keyword evidence="1" id="KW-0175">Coiled coil</keyword>
<gene>
    <name evidence="3" type="ORF">HAPAU_40310</name>
</gene>
<feature type="compositionally biased region" description="Low complexity" evidence="2">
    <location>
        <begin position="1"/>
        <end position="22"/>
    </location>
</feature>
<dbReference type="RefSeq" id="WP_245634261.1">
    <property type="nucleotide sequence ID" value="NZ_LTAZ01000017.1"/>
</dbReference>
<evidence type="ECO:0000256" key="1">
    <source>
        <dbReference type="SAM" id="Coils"/>
    </source>
</evidence>
<name>A0A151A8X8_9EURY</name>
<sequence length="185" mass="20265">MTESTTTTPESTATDQPATTDDPTLESVCEQLETLTDRVAEFEAEVERKDDRIEELEAQRDNDPIEINADGDTAGLTDIWIAGIPVGSILQNTTEDVDRAHSRLDDVQALASNNGASGAETTTESQNVETPLERICALPEHVADRELTSNQERARFIARDVRDYAEKAPAGLVLDSRTITKVLPR</sequence>
<comment type="caution">
    <text evidence="3">The sequence shown here is derived from an EMBL/GenBank/DDBJ whole genome shotgun (WGS) entry which is preliminary data.</text>
</comment>
<evidence type="ECO:0000313" key="4">
    <source>
        <dbReference type="Proteomes" id="UP000075321"/>
    </source>
</evidence>
<accession>A0A151A8X8</accession>
<dbReference type="EMBL" id="LTAZ01000017">
    <property type="protein sequence ID" value="KYH23952.1"/>
    <property type="molecule type" value="Genomic_DNA"/>
</dbReference>
<reference evidence="3 4" key="1">
    <citation type="submission" date="2016-02" db="EMBL/GenBank/DDBJ databases">
        <title>Genome sequence of Halalkalicoccus paucihalophilus DSM 24557.</title>
        <authorList>
            <person name="Poehlein A."/>
            <person name="Daniel R."/>
        </authorList>
    </citation>
    <scope>NUCLEOTIDE SEQUENCE [LARGE SCALE GENOMIC DNA]</scope>
    <source>
        <strain evidence="3 4">DSM 24557</strain>
    </source>
</reference>
<proteinExistence type="predicted"/>
<feature type="region of interest" description="Disordered" evidence="2">
    <location>
        <begin position="1"/>
        <end position="23"/>
    </location>
</feature>